<protein>
    <recommendedName>
        <fullName evidence="2">L-glutamate gamma-semialdehyde dehydrogenase</fullName>
        <ecNumber evidence="2">1.2.1.88</ecNumber>
    </recommendedName>
</protein>
<keyword evidence="3" id="KW-0560">Oxidoreductase</keyword>
<dbReference type="Pfam" id="PF01619">
    <property type="entry name" value="Pro_dh"/>
    <property type="match status" value="1"/>
</dbReference>
<dbReference type="AlphaFoldDB" id="T1C5K7"/>
<dbReference type="InterPro" id="IPR041349">
    <property type="entry name" value="PRODH"/>
</dbReference>
<feature type="domain" description="Proline utilization A proline dehydrogenase N-terminal" evidence="9">
    <location>
        <begin position="38"/>
        <end position="74"/>
    </location>
</feature>
<dbReference type="SUPFAM" id="SSF53720">
    <property type="entry name" value="ALDH-like"/>
    <property type="match status" value="1"/>
</dbReference>
<dbReference type="Pfam" id="PF14850">
    <property type="entry name" value="Pro_dh-DNA_bdg"/>
    <property type="match status" value="1"/>
</dbReference>
<dbReference type="GO" id="GO:0003700">
    <property type="term" value="F:DNA-binding transcription factor activity"/>
    <property type="evidence" value="ECO:0007669"/>
    <property type="project" value="InterPro"/>
</dbReference>
<dbReference type="EMBL" id="AUZY01000822">
    <property type="protein sequence ID" value="EQD77292.1"/>
    <property type="molecule type" value="Genomic_DNA"/>
</dbReference>
<feature type="domain" description="Aldehyde dehydrogenase" evidence="6">
    <location>
        <begin position="590"/>
        <end position="1042"/>
    </location>
</feature>
<dbReference type="Gene3D" id="3.40.309.10">
    <property type="entry name" value="Aldehyde Dehydrogenase, Chain A, domain 2"/>
    <property type="match status" value="1"/>
</dbReference>
<dbReference type="Pfam" id="PF00171">
    <property type="entry name" value="Aldedh"/>
    <property type="match status" value="1"/>
</dbReference>
<evidence type="ECO:0000259" key="7">
    <source>
        <dbReference type="Pfam" id="PF01619"/>
    </source>
</evidence>
<feature type="domain" description="Proline dehydrogenase" evidence="7">
    <location>
        <begin position="208"/>
        <end position="501"/>
    </location>
</feature>
<dbReference type="EC" id="1.2.1.88" evidence="2"/>
<dbReference type="NCBIfam" id="NF008869">
    <property type="entry name" value="PRK11904.1"/>
    <property type="match status" value="1"/>
</dbReference>
<dbReference type="PANTHER" id="PTHR42862">
    <property type="entry name" value="DELTA-1-PYRROLINE-5-CARBOXYLATE DEHYDROGENASE 1, ISOFORM A-RELATED"/>
    <property type="match status" value="1"/>
</dbReference>
<dbReference type="InterPro" id="IPR050485">
    <property type="entry name" value="Proline_metab_enzyme"/>
</dbReference>
<dbReference type="CDD" id="cd07125">
    <property type="entry name" value="ALDH_PutA-P5CDH"/>
    <property type="match status" value="1"/>
</dbReference>
<dbReference type="Gene3D" id="3.20.20.220">
    <property type="match status" value="1"/>
</dbReference>
<dbReference type="PROSITE" id="PS00070">
    <property type="entry name" value="ALDEHYDE_DEHYDR_CYS"/>
    <property type="match status" value="1"/>
</dbReference>
<dbReference type="SUPFAM" id="SSF51730">
    <property type="entry name" value="FAD-linked oxidoreductase"/>
    <property type="match status" value="1"/>
</dbReference>
<gene>
    <name evidence="10" type="ORF">B1B_01134</name>
</gene>
<evidence type="ECO:0000256" key="3">
    <source>
        <dbReference type="ARBA" id="ARBA00023002"/>
    </source>
</evidence>
<dbReference type="InterPro" id="IPR005933">
    <property type="entry name" value="PutA_C"/>
</dbReference>
<dbReference type="GO" id="GO:0010133">
    <property type="term" value="P:L-proline catabolic process to L-glutamate"/>
    <property type="evidence" value="ECO:0007669"/>
    <property type="project" value="InterPro"/>
</dbReference>
<organism evidence="10">
    <name type="scientific">mine drainage metagenome</name>
    <dbReference type="NCBI Taxonomy" id="410659"/>
    <lineage>
        <taxon>unclassified sequences</taxon>
        <taxon>metagenomes</taxon>
        <taxon>ecological metagenomes</taxon>
    </lineage>
</organism>
<comment type="caution">
    <text evidence="10">The sequence shown here is derived from an EMBL/GenBank/DDBJ whole genome shotgun (WGS) entry which is preliminary data.</text>
</comment>
<dbReference type="FunFam" id="3.40.309.10:FF:000005">
    <property type="entry name" value="1-pyrroline-5-carboxylate dehydrogenase 1"/>
    <property type="match status" value="1"/>
</dbReference>
<dbReference type="InterPro" id="IPR029041">
    <property type="entry name" value="FAD-linked_oxidoreductase-like"/>
</dbReference>
<dbReference type="Pfam" id="PF18327">
    <property type="entry name" value="PRODH"/>
    <property type="match status" value="1"/>
</dbReference>
<dbReference type="InterPro" id="IPR002872">
    <property type="entry name" value="Proline_DH_dom"/>
</dbReference>
<reference evidence="10" key="2">
    <citation type="journal article" date="2014" name="ISME J.">
        <title>Microbial stratification in low pH oxic and suboxic macroscopic growths along an acid mine drainage.</title>
        <authorList>
            <person name="Mendez-Garcia C."/>
            <person name="Mesa V."/>
            <person name="Sprenger R.R."/>
            <person name="Richter M."/>
            <person name="Diez M.S."/>
            <person name="Solano J."/>
            <person name="Bargiela R."/>
            <person name="Golyshina O.V."/>
            <person name="Manteca A."/>
            <person name="Ramos J.L."/>
            <person name="Gallego J.R."/>
            <person name="Llorente I."/>
            <person name="Martins Dos Santos V.A."/>
            <person name="Jensen O.N."/>
            <person name="Pelaez A.I."/>
            <person name="Sanchez J."/>
            <person name="Ferrer M."/>
        </authorList>
    </citation>
    <scope>NUCLEOTIDE SEQUENCE</scope>
</reference>
<evidence type="ECO:0000259" key="6">
    <source>
        <dbReference type="Pfam" id="PF00171"/>
    </source>
</evidence>
<sequence>MNTDHDPTAPPTPDARGFIEDSTRPFFSGWEDLEDDFLADEKTLVAGLLDASALDPALRERARIRALRWVETVRARKSHFRIGIEDLLTEYDLSTEEGVVLMCLAEALIRIPDVATVDRLIQDKIGGASWSQHVGANGSWLVNAASWGLLLTGALVRFEDRSDTGAWNTLRTWVARAGEPVVRSALLRAMKMMGNQFVMGTTIDAALAKAAPLRDGGHHRFSFDMLGEAALTLDDADRYWDAYAQAIDAVGRQRKTAVGIDTDTVSIKLSALHPRFEFAQSDRVLPDLGDRVTRLAERARDAGIGITIDAEEAHRLELGLAVFANVYRARSLRDYPVLGLAIQAYGKRVGRIVEGLADLARREGKRIPVRLVKGAYWDSEIKWAQQEGLAGYPVLTRKAFTDLSYLAAARRLFAQDLLYPQFATHNALTLAMLIELSGGRQAFECQRLFGMGESLYQAAREDPDFRQPCRIYAPCGAYRELLPYLVRRLLENGANTSFVHRIADPRVPAEEIVADPMEQVLASGGTPHPGIALPRDLYLPERLNSRGLNRASRREWRLLQEEMVKACAQALPVAQPLIGGAPQPGRKRILFNPADRREAVGIVHEAESGLVDQAVTRARLAQPAWNRLRGGARAEILERAADRLEAERGVLAARVIREAGKTVPDALGEVREAADALRYYASRARADFEGPTLLPGPVGERNELWLEGRGVFACISPWNFPLAIFTAQIGGALAAGNAVIAKPAEQTPLVASEAVRILYESGVPGDVLGFLPGDGQSIGQVLTAHPGLAGVAFTGSTETAWMIQKALSSRRGALPVLIAETGGVNAMIVDSTALPEQVVTDVVQSAFLSAGQRCSALRILCLQEEIAERVLTMLAGQLATLTLGDPGWISTDIGPVIDEEARSRLAHHRESIQEVGRLLYEMPLPAACVPGTFFAPCIIEMDAVRDLPGEVFGPILHIVRFPSNRMHQLIQDINDTGYGLTFGIHSRIDRGVQELFRATRCGNTYVNRNMVGAVIGVQPFGGQGLSGTGPKAGGPHYLNRFAVERVLTINTAAVGGNATLLNLSEKPASKTS</sequence>
<evidence type="ECO:0000256" key="2">
    <source>
        <dbReference type="ARBA" id="ARBA00012884"/>
    </source>
</evidence>
<dbReference type="SUPFAM" id="SSF81935">
    <property type="entry name" value="N-terminal domain of bifunctional PutA protein"/>
    <property type="match status" value="1"/>
</dbReference>
<dbReference type="NCBIfam" id="TIGR01238">
    <property type="entry name" value="D1pyr5carbox3"/>
    <property type="match status" value="1"/>
</dbReference>
<dbReference type="InterPro" id="IPR024082">
    <property type="entry name" value="PRODH_PutA_dom_II"/>
</dbReference>
<dbReference type="InterPro" id="IPR016160">
    <property type="entry name" value="Ald_DH_CS_CYS"/>
</dbReference>
<dbReference type="InterPro" id="IPR024089">
    <property type="entry name" value="PRODH_PutA_dom_I/II"/>
</dbReference>
<dbReference type="PIRSF" id="PIRSF000197">
    <property type="entry name" value="Bifunct_PutA"/>
    <property type="match status" value="1"/>
</dbReference>
<dbReference type="InterPro" id="IPR016163">
    <property type="entry name" value="Ald_DH_C"/>
</dbReference>
<dbReference type="GO" id="GO:0004657">
    <property type="term" value="F:proline dehydrogenase activity"/>
    <property type="evidence" value="ECO:0007669"/>
    <property type="project" value="InterPro"/>
</dbReference>
<dbReference type="InterPro" id="IPR016161">
    <property type="entry name" value="Ald_DH/histidinol_DH"/>
</dbReference>
<proteinExistence type="predicted"/>
<comment type="catalytic activity">
    <reaction evidence="5">
        <text>L-glutamate 5-semialdehyde + NAD(+) + H2O = L-glutamate + NADH + 2 H(+)</text>
        <dbReference type="Rhea" id="RHEA:30235"/>
        <dbReference type="ChEBI" id="CHEBI:15377"/>
        <dbReference type="ChEBI" id="CHEBI:15378"/>
        <dbReference type="ChEBI" id="CHEBI:29985"/>
        <dbReference type="ChEBI" id="CHEBI:57540"/>
        <dbReference type="ChEBI" id="CHEBI:57945"/>
        <dbReference type="ChEBI" id="CHEBI:58066"/>
        <dbReference type="EC" id="1.2.1.88"/>
    </reaction>
</comment>
<dbReference type="PANTHER" id="PTHR42862:SF1">
    <property type="entry name" value="DELTA-1-PYRROLINE-5-CARBOXYLATE DEHYDROGENASE 2, ISOFORM A-RELATED"/>
    <property type="match status" value="1"/>
</dbReference>
<comment type="pathway">
    <text evidence="1">Amino-acid degradation; L-proline degradation into L-glutamate; L-glutamate from L-proline: step 2/2.</text>
</comment>
<dbReference type="Gene3D" id="3.40.605.10">
    <property type="entry name" value="Aldehyde Dehydrogenase, Chain A, domain 1"/>
    <property type="match status" value="1"/>
</dbReference>
<dbReference type="Gene3D" id="1.20.5.460">
    <property type="entry name" value="Single helix bin"/>
    <property type="match status" value="1"/>
</dbReference>
<evidence type="ECO:0000256" key="1">
    <source>
        <dbReference type="ARBA" id="ARBA00004786"/>
    </source>
</evidence>
<evidence type="ECO:0000259" key="9">
    <source>
        <dbReference type="Pfam" id="PF18327"/>
    </source>
</evidence>
<keyword evidence="4" id="KW-0520">NAD</keyword>
<name>T1C5K7_9ZZZZ</name>
<dbReference type="InterPro" id="IPR016162">
    <property type="entry name" value="Ald_DH_N"/>
</dbReference>
<dbReference type="GO" id="GO:0009898">
    <property type="term" value="C:cytoplasmic side of plasma membrane"/>
    <property type="evidence" value="ECO:0007669"/>
    <property type="project" value="TreeGrafter"/>
</dbReference>
<dbReference type="GO" id="GO:0003842">
    <property type="term" value="F:L-glutamate gamma-semialdehyde dehydrogenase activity"/>
    <property type="evidence" value="ECO:0007669"/>
    <property type="project" value="UniProtKB-EC"/>
</dbReference>
<evidence type="ECO:0000259" key="8">
    <source>
        <dbReference type="Pfam" id="PF14850"/>
    </source>
</evidence>
<evidence type="ECO:0000313" key="10">
    <source>
        <dbReference type="EMBL" id="EQD77292.1"/>
    </source>
</evidence>
<evidence type="ECO:0000256" key="4">
    <source>
        <dbReference type="ARBA" id="ARBA00023027"/>
    </source>
</evidence>
<dbReference type="InterPro" id="IPR025703">
    <property type="entry name" value="Bifunct_PutA"/>
</dbReference>
<feature type="domain" description="Proline dehydrogenase PutA" evidence="8">
    <location>
        <begin position="84"/>
        <end position="197"/>
    </location>
</feature>
<dbReference type="InterPro" id="IPR015590">
    <property type="entry name" value="Aldehyde_DH_dom"/>
</dbReference>
<evidence type="ECO:0000256" key="5">
    <source>
        <dbReference type="ARBA" id="ARBA00048142"/>
    </source>
</evidence>
<accession>T1C5K7</accession>
<reference evidence="10" key="1">
    <citation type="submission" date="2013-08" db="EMBL/GenBank/DDBJ databases">
        <authorList>
            <person name="Mendez C."/>
            <person name="Richter M."/>
            <person name="Ferrer M."/>
            <person name="Sanchez J."/>
        </authorList>
    </citation>
    <scope>NUCLEOTIDE SEQUENCE</scope>
</reference>